<reference evidence="1 2" key="1">
    <citation type="submission" date="2013-01" db="EMBL/GenBank/DDBJ databases">
        <authorList>
            <person name="Bench S."/>
        </authorList>
    </citation>
    <scope>NUCLEOTIDE SEQUENCE [LARGE SCALE GENOMIC DNA]</scope>
    <source>
        <strain evidence="1 2">WH 8502</strain>
    </source>
</reference>
<protein>
    <submittedName>
        <fullName evidence="1">Uncharacterized protein</fullName>
    </submittedName>
</protein>
<name>T2IGA4_CROWT</name>
<evidence type="ECO:0000313" key="2">
    <source>
        <dbReference type="Proteomes" id="UP000018348"/>
    </source>
</evidence>
<evidence type="ECO:0000313" key="1">
    <source>
        <dbReference type="EMBL" id="CCQ52078.1"/>
    </source>
</evidence>
<dbReference type="Proteomes" id="UP000018348">
    <property type="component" value="Unassembled WGS sequence"/>
</dbReference>
<comment type="caution">
    <text evidence="1">The sequence shown here is derived from an EMBL/GenBank/DDBJ whole genome shotgun (WGS) entry which is preliminary data.</text>
</comment>
<proteinExistence type="predicted"/>
<gene>
    <name evidence="1" type="ORF">CWATWH8502_2785</name>
</gene>
<dbReference type="RefSeq" id="WP_021831143.1">
    <property type="nucleotide sequence ID" value="NZ_CAQK01000579.1"/>
</dbReference>
<reference evidence="1 2" key="2">
    <citation type="submission" date="2013-09" db="EMBL/GenBank/DDBJ databases">
        <title>Whole genome comparison of six Crocosphaera watsonii strains with differing phenotypes.</title>
        <authorList>
            <person name="Bench S.R."/>
            <person name="Heller P."/>
            <person name="Frank I."/>
            <person name="Arciniega M."/>
            <person name="Shilova I.N."/>
            <person name="Zehr J.P."/>
        </authorList>
    </citation>
    <scope>NUCLEOTIDE SEQUENCE [LARGE SCALE GENOMIC DNA]</scope>
    <source>
        <strain evidence="1 2">WH 8502</strain>
    </source>
</reference>
<dbReference type="AlphaFoldDB" id="T2IGA4"/>
<accession>T2IGA4</accession>
<dbReference type="EMBL" id="CAQK01000579">
    <property type="protein sequence ID" value="CCQ52078.1"/>
    <property type="molecule type" value="Genomic_DNA"/>
</dbReference>
<organism evidence="1 2">
    <name type="scientific">Crocosphaera watsonii WH 8502</name>
    <dbReference type="NCBI Taxonomy" id="423474"/>
    <lineage>
        <taxon>Bacteria</taxon>
        <taxon>Bacillati</taxon>
        <taxon>Cyanobacteriota</taxon>
        <taxon>Cyanophyceae</taxon>
        <taxon>Oscillatoriophycideae</taxon>
        <taxon>Chroococcales</taxon>
        <taxon>Aphanothecaceae</taxon>
        <taxon>Crocosphaera</taxon>
    </lineage>
</organism>
<sequence length="59" mass="7261">MLLNKIQELKKNPQLFLRKVNWKLGHAIDDFIRTSLWRIDSCEIVNQKEIRLIWIKEKR</sequence>